<keyword evidence="3" id="KW-1185">Reference proteome</keyword>
<dbReference type="EMBL" id="KV419401">
    <property type="protein sequence ID" value="KZS95618.1"/>
    <property type="molecule type" value="Genomic_DNA"/>
</dbReference>
<feature type="region of interest" description="Disordered" evidence="1">
    <location>
        <begin position="70"/>
        <end position="101"/>
    </location>
</feature>
<evidence type="ECO:0000313" key="3">
    <source>
        <dbReference type="Proteomes" id="UP000076722"/>
    </source>
</evidence>
<evidence type="ECO:0000313" key="2">
    <source>
        <dbReference type="EMBL" id="KZS95618.1"/>
    </source>
</evidence>
<evidence type="ECO:0000256" key="1">
    <source>
        <dbReference type="SAM" id="MobiDB-lite"/>
    </source>
</evidence>
<dbReference type="AlphaFoldDB" id="A0A164X468"/>
<organism evidence="2 3">
    <name type="scientific">Sistotremastrum niveocremeum HHB9708</name>
    <dbReference type="NCBI Taxonomy" id="1314777"/>
    <lineage>
        <taxon>Eukaryota</taxon>
        <taxon>Fungi</taxon>
        <taxon>Dikarya</taxon>
        <taxon>Basidiomycota</taxon>
        <taxon>Agaricomycotina</taxon>
        <taxon>Agaricomycetes</taxon>
        <taxon>Sistotremastrales</taxon>
        <taxon>Sistotremastraceae</taxon>
        <taxon>Sertulicium</taxon>
        <taxon>Sertulicium niveocremeum</taxon>
    </lineage>
</organism>
<protein>
    <submittedName>
        <fullName evidence="2">Uncharacterized protein</fullName>
    </submittedName>
</protein>
<name>A0A164X468_9AGAM</name>
<accession>A0A164X468</accession>
<gene>
    <name evidence="2" type="ORF">SISNIDRAFT_483843</name>
</gene>
<proteinExistence type="predicted"/>
<reference evidence="2 3" key="1">
    <citation type="journal article" date="2016" name="Mol. Biol. Evol.">
        <title>Comparative Genomics of Early-Diverging Mushroom-Forming Fungi Provides Insights into the Origins of Lignocellulose Decay Capabilities.</title>
        <authorList>
            <person name="Nagy L.G."/>
            <person name="Riley R."/>
            <person name="Tritt A."/>
            <person name="Adam C."/>
            <person name="Daum C."/>
            <person name="Floudas D."/>
            <person name="Sun H."/>
            <person name="Yadav J.S."/>
            <person name="Pangilinan J."/>
            <person name="Larsson K.H."/>
            <person name="Matsuura K."/>
            <person name="Barry K."/>
            <person name="Labutti K."/>
            <person name="Kuo R."/>
            <person name="Ohm R.A."/>
            <person name="Bhattacharya S.S."/>
            <person name="Shirouzu T."/>
            <person name="Yoshinaga Y."/>
            <person name="Martin F.M."/>
            <person name="Grigoriev I.V."/>
            <person name="Hibbett D.S."/>
        </authorList>
    </citation>
    <scope>NUCLEOTIDE SEQUENCE [LARGE SCALE GENOMIC DNA]</scope>
    <source>
        <strain evidence="2 3">HHB9708</strain>
    </source>
</reference>
<sequence>MSTIHVHGPLKIESDGTILRWTLQHLIALGDGNGHDGHGTFESLGSPASAFSVGTYEIRISGNNATLTITDDNGKTGKFQGHGDHKGLSGNYEGKYTSTSF</sequence>
<dbReference type="Proteomes" id="UP000076722">
    <property type="component" value="Unassembled WGS sequence"/>
</dbReference>